<keyword evidence="2" id="KW-1133">Transmembrane helix</keyword>
<keyword evidence="2" id="KW-0812">Transmembrane</keyword>
<evidence type="ECO:0000256" key="1">
    <source>
        <dbReference type="SAM" id="MobiDB-lite"/>
    </source>
</evidence>
<sequence length="675" mass="74637">MDGRSRSSTAFSYQTDLSDSLCEEAATVIGFAHPIAFFLIVPSVAVILYLYWRSRRSLLFIEAHSAPERRAGLTVLDRRSHSLLFVWYFLMSLLVIVAVASPYSQGEGAVSKASGRVLIFIDASLSMQARDITRDGNPVSRLEIAKDIARHIIFKASETGLNLRTGLYSFAGTVVVHSPPSDDREAVLSVLDSLGTTSYANTGSSLAAVLAAIRSQAAYAAPGETFQAVLIGDGEIPPGYEDQYDEDLDALEAAGIAVHAITVGHDVPTAITLYDPAELIRNPGERIKPLGTAETAREDEHYERIADATDARFAAVESIVAIDETVAPVVRGLAAKAEESGIADPEARRDLTPYIMGFFALLLVIDSIGLSILRERRMAFLLLPFMLSSLLQCDRWTSHMYNEKGILLEKIDAAQAREQYERARLYSSGAGTASANLGSLSGDEKGYAAAHDLFEASIRVQFDRPAVHYEDGRLLVLWALQEAEECRLDRAKELLDVSSQRFETAVSLSKDRGAIRRFYERHLLHEPDVESRAMDSLDLLTEQRQKIEAMQKKCPPPEKDPKSQDDKDKSEKDQDPNSSKKNPPEKNPEKKPESEQEPEHQSEKNENKNSEPQKNPGVRGSVKPADEVTARLEQLKGQNRGEFRQSRQQQGREEEGQESQPGKPTEGSGGRPIWW</sequence>
<feature type="region of interest" description="Disordered" evidence="1">
    <location>
        <begin position="548"/>
        <end position="675"/>
    </location>
</feature>
<proteinExistence type="predicted"/>
<feature type="domain" description="VWFA" evidence="3">
    <location>
        <begin position="116"/>
        <end position="326"/>
    </location>
</feature>
<comment type="caution">
    <text evidence="4">The sequence shown here is derived from an EMBL/GenBank/DDBJ whole genome shotgun (WGS) entry which is preliminary data.</text>
</comment>
<feature type="compositionally biased region" description="Basic and acidic residues" evidence="1">
    <location>
        <begin position="624"/>
        <end position="654"/>
    </location>
</feature>
<evidence type="ECO:0000256" key="2">
    <source>
        <dbReference type="SAM" id="Phobius"/>
    </source>
</evidence>
<evidence type="ECO:0000259" key="3">
    <source>
        <dbReference type="PROSITE" id="PS50234"/>
    </source>
</evidence>
<feature type="transmembrane region" description="Helical" evidence="2">
    <location>
        <begin position="31"/>
        <end position="52"/>
    </location>
</feature>
<evidence type="ECO:0000313" key="4">
    <source>
        <dbReference type="EMBL" id="KAB2933975.1"/>
    </source>
</evidence>
<dbReference type="SMART" id="SM00327">
    <property type="entry name" value="VWA"/>
    <property type="match status" value="1"/>
</dbReference>
<dbReference type="CDD" id="cd00198">
    <property type="entry name" value="vWFA"/>
    <property type="match status" value="1"/>
</dbReference>
<organism evidence="4 5">
    <name type="scientific">Leptonema illini</name>
    <dbReference type="NCBI Taxonomy" id="183"/>
    <lineage>
        <taxon>Bacteria</taxon>
        <taxon>Pseudomonadati</taxon>
        <taxon>Spirochaetota</taxon>
        <taxon>Spirochaetia</taxon>
        <taxon>Leptospirales</taxon>
        <taxon>Leptospiraceae</taxon>
        <taxon>Leptonema</taxon>
    </lineage>
</organism>
<dbReference type="Gene3D" id="3.40.50.410">
    <property type="entry name" value="von Willebrand factor, type A domain"/>
    <property type="match status" value="1"/>
</dbReference>
<dbReference type="PROSITE" id="PS50234">
    <property type="entry name" value="VWFA"/>
    <property type="match status" value="1"/>
</dbReference>
<dbReference type="AlphaFoldDB" id="A0A833H3V7"/>
<gene>
    <name evidence="4" type="ORF">F9K24_05780</name>
</gene>
<accession>A0A833H3V7</accession>
<name>A0A833H3V7_9LEPT</name>
<dbReference type="InterPro" id="IPR002035">
    <property type="entry name" value="VWF_A"/>
</dbReference>
<dbReference type="Proteomes" id="UP000460298">
    <property type="component" value="Unassembled WGS sequence"/>
</dbReference>
<dbReference type="InterPro" id="IPR036465">
    <property type="entry name" value="vWFA_dom_sf"/>
</dbReference>
<reference evidence="4 5" key="1">
    <citation type="submission" date="2019-10" db="EMBL/GenBank/DDBJ databases">
        <title>Extracellular Electron Transfer in a Candidatus Methanoperedens spp. Enrichment Culture.</title>
        <authorList>
            <person name="Berger S."/>
            <person name="Rangel Shaw D."/>
            <person name="Berben T."/>
            <person name="In 'T Zandt M."/>
            <person name="Frank J."/>
            <person name="Reimann J."/>
            <person name="Jetten M.S.M."/>
            <person name="Welte C.U."/>
        </authorList>
    </citation>
    <scope>NUCLEOTIDE SEQUENCE [LARGE SCALE GENOMIC DNA]</scope>
    <source>
        <strain evidence="4">SB12</strain>
    </source>
</reference>
<keyword evidence="2" id="KW-0472">Membrane</keyword>
<evidence type="ECO:0000313" key="5">
    <source>
        <dbReference type="Proteomes" id="UP000460298"/>
    </source>
</evidence>
<feature type="compositionally biased region" description="Basic and acidic residues" evidence="1">
    <location>
        <begin position="582"/>
        <end position="611"/>
    </location>
</feature>
<protein>
    <submittedName>
        <fullName evidence="4">VWA domain-containing protein</fullName>
    </submittedName>
</protein>
<feature type="compositionally biased region" description="Basic and acidic residues" evidence="1">
    <location>
        <begin position="548"/>
        <end position="575"/>
    </location>
</feature>
<dbReference type="SUPFAM" id="SSF53300">
    <property type="entry name" value="vWA-like"/>
    <property type="match status" value="1"/>
</dbReference>
<dbReference type="Pfam" id="PF13519">
    <property type="entry name" value="VWA_2"/>
    <property type="match status" value="1"/>
</dbReference>
<dbReference type="EMBL" id="WBUI01000004">
    <property type="protein sequence ID" value="KAB2933975.1"/>
    <property type="molecule type" value="Genomic_DNA"/>
</dbReference>
<feature type="transmembrane region" description="Helical" evidence="2">
    <location>
        <begin position="83"/>
        <end position="103"/>
    </location>
</feature>